<feature type="transmembrane region" description="Helical" evidence="1">
    <location>
        <begin position="140"/>
        <end position="158"/>
    </location>
</feature>
<keyword evidence="1" id="KW-0812">Transmembrane</keyword>
<proteinExistence type="predicted"/>
<dbReference type="Proteomes" id="UP000267798">
    <property type="component" value="Unassembled WGS sequence"/>
</dbReference>
<keyword evidence="4" id="KW-1185">Reference proteome</keyword>
<keyword evidence="1" id="KW-1133">Transmembrane helix</keyword>
<dbReference type="RefSeq" id="WP_120109402.1">
    <property type="nucleotide sequence ID" value="NZ_QXQB01000002.1"/>
</dbReference>
<evidence type="ECO:0000259" key="2">
    <source>
        <dbReference type="Pfam" id="PF07853"/>
    </source>
</evidence>
<comment type="caution">
    <text evidence="3">The sequence shown here is derived from an EMBL/GenBank/DDBJ whole genome shotgun (WGS) entry which is preliminary data.</text>
</comment>
<organism evidence="3 4">
    <name type="scientific">Paenibacillus pinisoli</name>
    <dbReference type="NCBI Taxonomy" id="1276110"/>
    <lineage>
        <taxon>Bacteria</taxon>
        <taxon>Bacillati</taxon>
        <taxon>Bacillota</taxon>
        <taxon>Bacilli</taxon>
        <taxon>Bacillales</taxon>
        <taxon>Paenibacillaceae</taxon>
        <taxon>Paenibacillus</taxon>
    </lineage>
</organism>
<dbReference type="AlphaFoldDB" id="A0A3A6Q151"/>
<protein>
    <submittedName>
        <fullName evidence="3">DUF1648 domain-containing protein</fullName>
    </submittedName>
</protein>
<accession>A0A3A6Q151</accession>
<feature type="domain" description="DUF1648" evidence="2">
    <location>
        <begin position="26"/>
        <end position="70"/>
    </location>
</feature>
<dbReference type="InterPro" id="IPR012867">
    <property type="entry name" value="DUF1648"/>
</dbReference>
<dbReference type="Pfam" id="PF07853">
    <property type="entry name" value="DUF1648"/>
    <property type="match status" value="1"/>
</dbReference>
<feature type="transmembrane region" description="Helical" evidence="1">
    <location>
        <begin position="111"/>
        <end position="128"/>
    </location>
</feature>
<dbReference type="EMBL" id="QXQB01000002">
    <property type="protein sequence ID" value="RJX39704.1"/>
    <property type="molecule type" value="Genomic_DNA"/>
</dbReference>
<feature type="transmembrane region" description="Helical" evidence="1">
    <location>
        <begin position="16"/>
        <end position="37"/>
    </location>
</feature>
<evidence type="ECO:0000256" key="1">
    <source>
        <dbReference type="SAM" id="Phobius"/>
    </source>
</evidence>
<gene>
    <name evidence="3" type="ORF">D3P09_09875</name>
</gene>
<name>A0A3A6Q151_9BACL</name>
<dbReference type="OrthoDB" id="9808690at2"/>
<keyword evidence="1" id="KW-0472">Membrane</keyword>
<evidence type="ECO:0000313" key="4">
    <source>
        <dbReference type="Proteomes" id="UP000267798"/>
    </source>
</evidence>
<sequence length="163" mass="18200">MTDRPIIPIPRTKLEWLLDGLSLLALALPAIYLFMVWGELPAKVPIHFNAAGEADGWGGKGTSLILPVIGLLLFLGMSLLRKIPHHFNYPVKLTPENAAQIYRLSIQMMSWMKFEISLMFGIILWNLVRTAQGHTDGLGWLMPAALAAIFGTMIYFIVQLAKK</sequence>
<evidence type="ECO:0000313" key="3">
    <source>
        <dbReference type="EMBL" id="RJX39704.1"/>
    </source>
</evidence>
<feature type="transmembrane region" description="Helical" evidence="1">
    <location>
        <begin position="57"/>
        <end position="80"/>
    </location>
</feature>
<reference evidence="3 4" key="1">
    <citation type="submission" date="2018-09" db="EMBL/GenBank/DDBJ databases">
        <title>Paenibacillus aracenensis nov. sp. isolated from a cave in southern Spain.</title>
        <authorList>
            <person name="Jurado V."/>
            <person name="Gutierrez-Patricio S."/>
            <person name="Gonzalez-Pimentel J.L."/>
            <person name="Miller A.Z."/>
            <person name="Laiz L."/>
            <person name="Saiz-Jimenez C."/>
        </authorList>
    </citation>
    <scope>NUCLEOTIDE SEQUENCE [LARGE SCALE GENOMIC DNA]</scope>
    <source>
        <strain evidence="3 4">JCM 19203</strain>
    </source>
</reference>